<evidence type="ECO:0000313" key="1">
    <source>
        <dbReference type="EMBL" id="OGG58621.1"/>
    </source>
</evidence>
<comment type="caution">
    <text evidence="1">The sequence shown here is derived from an EMBL/GenBank/DDBJ whole genome shotgun (WGS) entry which is preliminary data.</text>
</comment>
<reference evidence="1 2" key="1">
    <citation type="journal article" date="2016" name="Nat. Commun.">
        <title>Thousands of microbial genomes shed light on interconnected biogeochemical processes in an aquifer system.</title>
        <authorList>
            <person name="Anantharaman K."/>
            <person name="Brown C.T."/>
            <person name="Hug L.A."/>
            <person name="Sharon I."/>
            <person name="Castelle C.J."/>
            <person name="Probst A.J."/>
            <person name="Thomas B.C."/>
            <person name="Singh A."/>
            <person name="Wilkins M.J."/>
            <person name="Karaoz U."/>
            <person name="Brodie E.L."/>
            <person name="Williams K.H."/>
            <person name="Hubbard S.S."/>
            <person name="Banfield J.F."/>
        </authorList>
    </citation>
    <scope>NUCLEOTIDE SEQUENCE [LARGE SCALE GENOMIC DNA]</scope>
</reference>
<organism evidence="1 2">
    <name type="scientific">Candidatus Kaiserbacteria bacterium RIFCSPHIGHO2_01_FULL_56_24</name>
    <dbReference type="NCBI Taxonomy" id="1798487"/>
    <lineage>
        <taxon>Bacteria</taxon>
        <taxon>Candidatus Kaiseribacteriota</taxon>
    </lineage>
</organism>
<dbReference type="AlphaFoldDB" id="A0A1F6DB90"/>
<accession>A0A1F6DB90</accession>
<name>A0A1F6DB90_9BACT</name>
<gene>
    <name evidence="1" type="ORF">A2765_02770</name>
</gene>
<dbReference type="Proteomes" id="UP000176377">
    <property type="component" value="Unassembled WGS sequence"/>
</dbReference>
<evidence type="ECO:0000313" key="2">
    <source>
        <dbReference type="Proteomes" id="UP000176377"/>
    </source>
</evidence>
<dbReference type="EMBL" id="MFLA01000032">
    <property type="protein sequence ID" value="OGG58621.1"/>
    <property type="molecule type" value="Genomic_DNA"/>
</dbReference>
<sequence length="213" mass="21452">MKGTFSFIKDGGWLTMTLAVIVSVFAVVGLVQAATTISTNISTDGNTTLGDAVADSVTANAYFTQLRIGTGSTFGHIGTVGADELGVEGDIEIDGTAYFDGLASTSALKVGDEPAAPTINGLVFGYCSFSDVTLAASSTAGFASCTVDSSVTGALVAGDRVFVQATSSFEAPFIITAASTTGVSTIQLRILNTGLGSADGTLGGTSINFWAVR</sequence>
<proteinExistence type="predicted"/>
<protein>
    <submittedName>
        <fullName evidence="1">Uncharacterized protein</fullName>
    </submittedName>
</protein>